<evidence type="ECO:0000313" key="3">
    <source>
        <dbReference type="Proteomes" id="UP001589670"/>
    </source>
</evidence>
<keyword evidence="3" id="KW-1185">Reference proteome</keyword>
<evidence type="ECO:0000313" key="2">
    <source>
        <dbReference type="EMBL" id="MFB9149542.1"/>
    </source>
</evidence>
<dbReference type="RefSeq" id="WP_377068561.1">
    <property type="nucleotide sequence ID" value="NZ_JBHMEC010000011.1"/>
</dbReference>
<evidence type="ECO:0000256" key="1">
    <source>
        <dbReference type="SAM" id="Phobius"/>
    </source>
</evidence>
<feature type="transmembrane region" description="Helical" evidence="1">
    <location>
        <begin position="12"/>
        <end position="42"/>
    </location>
</feature>
<sequence>MWETVIKGASTALFTAAVAVLEAYGSTPFAAALAVFGAALAMFEAETRHWVTRLMVLIFNALIGVLGAPLVAVAVQSRLGVDAPAVLVLASLAIGYLAHDLLGGVKVAVASRVARLLRGRG</sequence>
<organism evidence="2 3">
    <name type="scientific">Roseovarius ramblicola</name>
    <dbReference type="NCBI Taxonomy" id="2022336"/>
    <lineage>
        <taxon>Bacteria</taxon>
        <taxon>Pseudomonadati</taxon>
        <taxon>Pseudomonadota</taxon>
        <taxon>Alphaproteobacteria</taxon>
        <taxon>Rhodobacterales</taxon>
        <taxon>Roseobacteraceae</taxon>
        <taxon>Roseovarius</taxon>
    </lineage>
</organism>
<keyword evidence="1" id="KW-1133">Transmembrane helix</keyword>
<evidence type="ECO:0008006" key="4">
    <source>
        <dbReference type="Google" id="ProtNLM"/>
    </source>
</evidence>
<gene>
    <name evidence="2" type="ORF">ACFFU4_07230</name>
</gene>
<reference evidence="2 3" key="1">
    <citation type="submission" date="2024-09" db="EMBL/GenBank/DDBJ databases">
        <authorList>
            <person name="Sun Q."/>
            <person name="Mori K."/>
        </authorList>
    </citation>
    <scope>NUCLEOTIDE SEQUENCE [LARGE SCALE GENOMIC DNA]</scope>
    <source>
        <strain evidence="2 3">CECT 9424</strain>
    </source>
</reference>
<dbReference type="EMBL" id="JBHMEC010000011">
    <property type="protein sequence ID" value="MFB9149542.1"/>
    <property type="molecule type" value="Genomic_DNA"/>
</dbReference>
<dbReference type="Proteomes" id="UP001589670">
    <property type="component" value="Unassembled WGS sequence"/>
</dbReference>
<comment type="caution">
    <text evidence="2">The sequence shown here is derived from an EMBL/GenBank/DDBJ whole genome shotgun (WGS) entry which is preliminary data.</text>
</comment>
<keyword evidence="1" id="KW-0812">Transmembrane</keyword>
<protein>
    <recommendedName>
        <fullName evidence="4">Holin</fullName>
    </recommendedName>
</protein>
<name>A0ABV5HYY0_9RHOB</name>
<proteinExistence type="predicted"/>
<keyword evidence="1" id="KW-0472">Membrane</keyword>
<feature type="transmembrane region" description="Helical" evidence="1">
    <location>
        <begin position="54"/>
        <end position="75"/>
    </location>
</feature>
<accession>A0ABV5HYY0</accession>
<feature type="transmembrane region" description="Helical" evidence="1">
    <location>
        <begin position="87"/>
        <end position="109"/>
    </location>
</feature>